<evidence type="ECO:0000313" key="8">
    <source>
        <dbReference type="Proteomes" id="UP000028607"/>
    </source>
</evidence>
<dbReference type="AlphaFoldDB" id="A0A085U1V4"/>
<keyword evidence="3" id="KW-0564">Palmitate</keyword>
<dbReference type="Gene3D" id="2.40.128.200">
    <property type="match status" value="1"/>
</dbReference>
<dbReference type="SUPFAM" id="SSF141488">
    <property type="entry name" value="YdhA-like"/>
    <property type="match status" value="1"/>
</dbReference>
<feature type="domain" description="C-type lysozyme inhibitor" evidence="6">
    <location>
        <begin position="46"/>
        <end position="118"/>
    </location>
</feature>
<reference evidence="7 8" key="2">
    <citation type="journal article" date="2015" name="Antonie Van Leeuwenhoek">
        <title>Thioclava indica sp. nov., isolated from surface seawater of the Indian Ocean.</title>
        <authorList>
            <person name="Liu Y."/>
            <person name="Lai Q."/>
            <person name="Du J."/>
            <person name="Xu H."/>
            <person name="Jiang L."/>
            <person name="Shao Z."/>
        </authorList>
    </citation>
    <scope>NUCLEOTIDE SEQUENCE [LARGE SCALE GENOMIC DNA]</scope>
    <source>
        <strain evidence="7 8">13D2W-2</strain>
    </source>
</reference>
<feature type="chain" id="PRO_5001797756" description="C-type lysozyme inhibitor domain-containing protein" evidence="5">
    <location>
        <begin position="21"/>
        <end position="129"/>
    </location>
</feature>
<dbReference type="Proteomes" id="UP000028607">
    <property type="component" value="Unassembled WGS sequence"/>
</dbReference>
<gene>
    <name evidence="7" type="ORF">DW2_02295</name>
</gene>
<protein>
    <recommendedName>
        <fullName evidence="6">C-type lysozyme inhibitor domain-containing protein</fullName>
    </recommendedName>
</protein>
<dbReference type="STRING" id="1317124.DW2_02295"/>
<dbReference type="InterPro" id="IPR018660">
    <property type="entry name" value="MliC"/>
</dbReference>
<feature type="signal peptide" evidence="5">
    <location>
        <begin position="1"/>
        <end position="20"/>
    </location>
</feature>
<evidence type="ECO:0000256" key="3">
    <source>
        <dbReference type="ARBA" id="ARBA00023139"/>
    </source>
</evidence>
<keyword evidence="8" id="KW-1185">Reference proteome</keyword>
<dbReference type="RefSeq" id="WP_051855161.1">
    <property type="nucleotide sequence ID" value="NZ_AQRC01000001.1"/>
</dbReference>
<evidence type="ECO:0000256" key="4">
    <source>
        <dbReference type="ARBA" id="ARBA00023288"/>
    </source>
</evidence>
<comment type="caution">
    <text evidence="7">The sequence shown here is derived from an EMBL/GenBank/DDBJ whole genome shotgun (WGS) entry which is preliminary data.</text>
</comment>
<sequence>MRAGRLLVALSLGLAGPALAQEAGQAERLTPVDAAPDIPAVVTRVYVCERSARVPVVYLNDSDPQRVVLMIEGRLVAMDHIRSADGAKYAEDGEGAAGYVWWTKGAGAMLDWIAEDGEAQALLSGCQEE</sequence>
<evidence type="ECO:0000256" key="5">
    <source>
        <dbReference type="SAM" id="SignalP"/>
    </source>
</evidence>
<proteinExistence type="predicted"/>
<reference evidence="8" key="1">
    <citation type="submission" date="2013-04" db="EMBL/GenBank/DDBJ databases">
        <title>Thioclava sp. 13D2W-2 Genome Sequencing.</title>
        <authorList>
            <person name="Lai Q."/>
            <person name="Li G."/>
            <person name="Shao Z."/>
        </authorList>
    </citation>
    <scope>NUCLEOTIDE SEQUENCE [LARGE SCALE GENOMIC DNA]</scope>
    <source>
        <strain evidence="8">13D2W-2</strain>
    </source>
</reference>
<keyword evidence="1 5" id="KW-0732">Signal</keyword>
<evidence type="ECO:0000256" key="1">
    <source>
        <dbReference type="ARBA" id="ARBA00022729"/>
    </source>
</evidence>
<keyword evidence="4" id="KW-0449">Lipoprotein</keyword>
<dbReference type="OrthoDB" id="7926518at2"/>
<dbReference type="EMBL" id="AQRC01000001">
    <property type="protein sequence ID" value="KFE36951.1"/>
    <property type="molecule type" value="Genomic_DNA"/>
</dbReference>
<dbReference type="Pfam" id="PF09864">
    <property type="entry name" value="MliC"/>
    <property type="match status" value="1"/>
</dbReference>
<accession>A0A085U1V4</accession>
<keyword evidence="2" id="KW-0472">Membrane</keyword>
<evidence type="ECO:0000313" key="7">
    <source>
        <dbReference type="EMBL" id="KFE36951.1"/>
    </source>
</evidence>
<dbReference type="InterPro" id="IPR036328">
    <property type="entry name" value="MliC_sf"/>
</dbReference>
<organism evidence="7 8">
    <name type="scientific">Thioclava atlantica</name>
    <dbReference type="NCBI Taxonomy" id="1317124"/>
    <lineage>
        <taxon>Bacteria</taxon>
        <taxon>Pseudomonadati</taxon>
        <taxon>Pseudomonadota</taxon>
        <taxon>Alphaproteobacteria</taxon>
        <taxon>Rhodobacterales</taxon>
        <taxon>Paracoccaceae</taxon>
        <taxon>Thioclava</taxon>
    </lineage>
</organism>
<name>A0A085U1V4_9RHOB</name>
<evidence type="ECO:0000259" key="6">
    <source>
        <dbReference type="Pfam" id="PF09864"/>
    </source>
</evidence>
<dbReference type="eggNOG" id="ENOG5033K3V">
    <property type="taxonomic scope" value="Bacteria"/>
</dbReference>
<dbReference type="PATRIC" id="fig|1317124.6.peg.461"/>
<evidence type="ECO:0000256" key="2">
    <source>
        <dbReference type="ARBA" id="ARBA00023136"/>
    </source>
</evidence>